<evidence type="ECO:0000313" key="3">
    <source>
        <dbReference type="WBParaSite" id="PTRK_0001266300.1"/>
    </source>
</evidence>
<name>A0A0N4ZVQ0_PARTI</name>
<sequence length="263" mass="27585">MTRAFRRRLARHAGLQPFALPAVAGLLLDGEAMLGQAAPHGPGDGEGGQPRAGRGARRDQGQDFRRPHAGVQRGRESIQEPGVGRARPLLQRPLGVADGQVDRRPPLRQVQPVKTRRPGGPGVQHSGGRLGQLGPGGQGARGFVARQREAFDGEDPQPRPVRARAPPQVQQGHDVQPSAETQLADGEGGSPGPGIRQAAALQEDRAGLGQAVVFREIDVAESARAGRAVFGPQQLRRGVVGGRCGGHGWGLSGRVVGRKPPSL</sequence>
<organism evidence="2 3">
    <name type="scientific">Parastrongyloides trichosuri</name>
    <name type="common">Possum-specific nematode worm</name>
    <dbReference type="NCBI Taxonomy" id="131310"/>
    <lineage>
        <taxon>Eukaryota</taxon>
        <taxon>Metazoa</taxon>
        <taxon>Ecdysozoa</taxon>
        <taxon>Nematoda</taxon>
        <taxon>Chromadorea</taxon>
        <taxon>Rhabditida</taxon>
        <taxon>Tylenchina</taxon>
        <taxon>Panagrolaimomorpha</taxon>
        <taxon>Strongyloidoidea</taxon>
        <taxon>Strongyloididae</taxon>
        <taxon>Parastrongyloides</taxon>
    </lineage>
</organism>
<keyword evidence="2" id="KW-1185">Reference proteome</keyword>
<dbReference type="WBParaSite" id="PTRK_0001266300.1">
    <property type="protein sequence ID" value="PTRK_0001266300.1"/>
    <property type="gene ID" value="PTRK_0001266300"/>
</dbReference>
<feature type="region of interest" description="Disordered" evidence="1">
    <location>
        <begin position="35"/>
        <end position="195"/>
    </location>
</feature>
<feature type="compositionally biased region" description="Basic and acidic residues" evidence="1">
    <location>
        <begin position="56"/>
        <end position="66"/>
    </location>
</feature>
<evidence type="ECO:0000256" key="1">
    <source>
        <dbReference type="SAM" id="MobiDB-lite"/>
    </source>
</evidence>
<evidence type="ECO:0000313" key="2">
    <source>
        <dbReference type="Proteomes" id="UP000038045"/>
    </source>
</evidence>
<accession>A0A0N4ZVQ0</accession>
<protein>
    <submittedName>
        <fullName evidence="3">LigA</fullName>
    </submittedName>
</protein>
<proteinExistence type="predicted"/>
<dbReference type="AlphaFoldDB" id="A0A0N4ZVQ0"/>
<dbReference type="Proteomes" id="UP000038045">
    <property type="component" value="Unplaced"/>
</dbReference>
<feature type="compositionally biased region" description="Gly residues" evidence="1">
    <location>
        <begin position="128"/>
        <end position="140"/>
    </location>
</feature>
<reference evidence="3" key="1">
    <citation type="submission" date="2017-02" db="UniProtKB">
        <authorList>
            <consortium name="WormBaseParasite"/>
        </authorList>
    </citation>
    <scope>IDENTIFICATION</scope>
</reference>